<dbReference type="AlphaFoldDB" id="E6LPT9"/>
<reference evidence="2 3" key="1">
    <citation type="submission" date="2010-12" db="EMBL/GenBank/DDBJ databases">
        <authorList>
            <person name="Muzny D."/>
            <person name="Qin X."/>
            <person name="Deng J."/>
            <person name="Jiang H."/>
            <person name="Liu Y."/>
            <person name="Qu J."/>
            <person name="Song X.-Z."/>
            <person name="Zhang L."/>
            <person name="Thornton R."/>
            <person name="Coyle M."/>
            <person name="Francisco L."/>
            <person name="Jackson L."/>
            <person name="Javaid M."/>
            <person name="Korchina V."/>
            <person name="Kovar C."/>
            <person name="Mata R."/>
            <person name="Mathew T."/>
            <person name="Ngo R."/>
            <person name="Nguyen L."/>
            <person name="Nguyen N."/>
            <person name="Okwuonu G."/>
            <person name="Ongeri F."/>
            <person name="Pham C."/>
            <person name="Simmons D."/>
            <person name="Wilczek-Boney K."/>
            <person name="Hale W."/>
            <person name="Jakkamsetti A."/>
            <person name="Pham P."/>
            <person name="Ruth R."/>
            <person name="San Lucas F."/>
            <person name="Warren J."/>
            <person name="Zhang J."/>
            <person name="Zhao Z."/>
            <person name="Zhou C."/>
            <person name="Zhu D."/>
            <person name="Lee S."/>
            <person name="Bess C."/>
            <person name="Blankenburg K."/>
            <person name="Forbes L."/>
            <person name="Fu Q."/>
            <person name="Gubbala S."/>
            <person name="Hirani K."/>
            <person name="Jayaseelan J.C."/>
            <person name="Lara F."/>
            <person name="Munidasa M."/>
            <person name="Palculict T."/>
            <person name="Patil S."/>
            <person name="Pu L.-L."/>
            <person name="Saada N."/>
            <person name="Tang L."/>
            <person name="Weissenberger G."/>
            <person name="Zhu Y."/>
            <person name="Hemphill L."/>
            <person name="Shang Y."/>
            <person name="Youmans B."/>
            <person name="Ayvaz T."/>
            <person name="Ross M."/>
            <person name="Santibanez J."/>
            <person name="Aqrawi P."/>
            <person name="Gross S."/>
            <person name="Joshi V."/>
            <person name="Fowler G."/>
            <person name="Nazareth L."/>
            <person name="Reid J."/>
            <person name="Worley K."/>
            <person name="Petrosino J."/>
            <person name="Highlander S."/>
            <person name="Gibbs R."/>
        </authorList>
    </citation>
    <scope>NUCLEOTIDE SEQUENCE [LARGE SCALE GENOMIC DNA]</scope>
    <source>
        <strain evidence="2 3">DSM 3986</strain>
    </source>
</reference>
<comment type="caution">
    <text evidence="2">The sequence shown here is derived from an EMBL/GenBank/DDBJ whole genome shotgun (WGS) entry which is preliminary data.</text>
</comment>
<evidence type="ECO:0000313" key="3">
    <source>
        <dbReference type="Proteomes" id="UP000003434"/>
    </source>
</evidence>
<keyword evidence="2" id="KW-0378">Hydrolase</keyword>
<dbReference type="eggNOG" id="COG0826">
    <property type="taxonomic scope" value="Bacteria"/>
</dbReference>
<protein>
    <submittedName>
        <fullName evidence="2">Peptidase, U32 family</fullName>
        <ecNumber evidence="2">3.4.-.-</ecNumber>
    </submittedName>
</protein>
<dbReference type="PROSITE" id="PS01276">
    <property type="entry name" value="PEPTIDASE_U32"/>
    <property type="match status" value="1"/>
</dbReference>
<feature type="domain" description="Peptidase U32 collagenase" evidence="1">
    <location>
        <begin position="334"/>
        <end position="443"/>
    </location>
</feature>
<dbReference type="EC" id="3.4.-.-" evidence="2"/>
<sequence length="749" mass="85599">MMKITELLAPAGSYESLVAAVNAGADAVYIGGKKFSARAYADNPDEDILIKGIEYAHTFGVNIYMTINTLFKESEMNELFDYIKTYYNAGIDAVIVQDLGVFEFIRKHFKKLPIHASTQMTITGSYGAIFLKNIGASRIVPAREISLAEIKDIDNKCDIEIECFVHGALCYSYSGQCLMSSIIGGRSGNRGRCAQTCRLPYDLYEDGKKLNKSDERNLLSCKDLCSLDILPDLIEAGIDSLKIEGRMKSPRYTAGVVGIWRKYLDLYNDKKRTGYKVDKADRKLLLDLFDRGGQTEGYYKRHNGRDMIAIHEKPANRDVNADYFNYLDKTFVEGRRAVSVFGKIKIKEDMPIVFDIAVKDLRQTYGRESQVNSISVKVFGESPQPARTRASSVTDVEKQLKKTGNTLFSIERLDIEMDGDLFIPVKVLNELRREAIDKLYQKILDRYRRDDSDVIAYTGFIYPGVAAKTESKSRVKFNILCETMEQVDAVLDFARSTDFIFDEISIESELISEPETEKKIKAVKDCAGICNLYMPHIFRDEAKSFFDKHLQTIKNCKFDNFIVRSLEEIFYIDDKIDNNANIILDYSVYAYNKNTIDFYNDKFNIRRLTYPLELNLSEIRQLDNPGNEMIAYGKIPMMVSAQCLKKTSKGCDHKKEILVLKDRKNSEMQVKTHCDFCYNTILNSKPLSILGMENEVKKISPGILRLWFTTENVSETKTVLRKYIDNFYNNVTVSNIDDFTRGHLKRGIE</sequence>
<dbReference type="EMBL" id="AEPW01000078">
    <property type="protein sequence ID" value="EFU76187.1"/>
    <property type="molecule type" value="Genomic_DNA"/>
</dbReference>
<dbReference type="InterPro" id="IPR001539">
    <property type="entry name" value="Peptidase_U32"/>
</dbReference>
<accession>E6LPT9</accession>
<gene>
    <name evidence="2" type="ORF">HMPREF0381_1974</name>
</gene>
<dbReference type="HOGENOM" id="CLU_011540_4_1_9"/>
<dbReference type="InterPro" id="IPR020988">
    <property type="entry name" value="Pept_U32_collagenase"/>
</dbReference>
<organism evidence="2 3">
    <name type="scientific">Lachnoanaerobaculum saburreum DSM 3986</name>
    <dbReference type="NCBI Taxonomy" id="887325"/>
    <lineage>
        <taxon>Bacteria</taxon>
        <taxon>Bacillati</taxon>
        <taxon>Bacillota</taxon>
        <taxon>Clostridia</taxon>
        <taxon>Lachnospirales</taxon>
        <taxon>Lachnospiraceae</taxon>
        <taxon>Lachnoanaerobaculum</taxon>
    </lineage>
</organism>
<dbReference type="GO" id="GO:0016787">
    <property type="term" value="F:hydrolase activity"/>
    <property type="evidence" value="ECO:0007669"/>
    <property type="project" value="UniProtKB-KW"/>
</dbReference>
<dbReference type="PANTHER" id="PTHR30217">
    <property type="entry name" value="PEPTIDASE U32 FAMILY"/>
    <property type="match status" value="1"/>
</dbReference>
<dbReference type="Pfam" id="PF12392">
    <property type="entry name" value="DUF3656"/>
    <property type="match status" value="1"/>
</dbReference>
<evidence type="ECO:0000259" key="1">
    <source>
        <dbReference type="Pfam" id="PF12392"/>
    </source>
</evidence>
<name>E6LPT9_9FIRM</name>
<evidence type="ECO:0000313" key="2">
    <source>
        <dbReference type="EMBL" id="EFU76187.1"/>
    </source>
</evidence>
<dbReference type="Pfam" id="PF01136">
    <property type="entry name" value="Peptidase_U32"/>
    <property type="match status" value="2"/>
</dbReference>
<dbReference type="InterPro" id="IPR051454">
    <property type="entry name" value="RNA/ubiquinone_mod_enzymes"/>
</dbReference>
<dbReference type="PANTHER" id="PTHR30217:SF10">
    <property type="entry name" value="23S RRNA 5-HYDROXYCYTIDINE C2501 SYNTHASE"/>
    <property type="match status" value="1"/>
</dbReference>
<dbReference type="Proteomes" id="UP000003434">
    <property type="component" value="Unassembled WGS sequence"/>
</dbReference>
<proteinExistence type="predicted"/>